<dbReference type="InterPro" id="IPR036942">
    <property type="entry name" value="Beta-barrel_TonB_sf"/>
</dbReference>
<dbReference type="InterPro" id="IPR012910">
    <property type="entry name" value="Plug_dom"/>
</dbReference>
<keyword evidence="4 8" id="KW-0812">Transmembrane</keyword>
<feature type="domain" description="TonB-dependent receptor plug" evidence="13">
    <location>
        <begin position="49"/>
        <end position="151"/>
    </location>
</feature>
<comment type="subcellular location">
    <subcellularLocation>
        <location evidence="1 8">Cell outer membrane</location>
        <topology evidence="1 8">Multi-pass membrane protein</topology>
    </subcellularLocation>
</comment>
<keyword evidence="5 9" id="KW-0798">TonB box</keyword>
<keyword evidence="7 8" id="KW-0998">Cell outer membrane</keyword>
<dbReference type="RefSeq" id="WP_129524013.1">
    <property type="nucleotide sequence ID" value="NZ_SDPV01000001.1"/>
</dbReference>
<dbReference type="Proteomes" id="UP000293623">
    <property type="component" value="Unassembled WGS sequence"/>
</dbReference>
<feature type="compositionally biased region" description="Basic and acidic residues" evidence="10">
    <location>
        <begin position="446"/>
        <end position="455"/>
    </location>
</feature>
<keyword evidence="3 8" id="KW-1134">Transmembrane beta strand</keyword>
<dbReference type="GO" id="GO:0015344">
    <property type="term" value="F:siderophore uptake transmembrane transporter activity"/>
    <property type="evidence" value="ECO:0007669"/>
    <property type="project" value="TreeGrafter"/>
</dbReference>
<dbReference type="SUPFAM" id="SSF56935">
    <property type="entry name" value="Porins"/>
    <property type="match status" value="1"/>
</dbReference>
<dbReference type="AlphaFoldDB" id="A0A4Q2KT99"/>
<keyword evidence="2 8" id="KW-0813">Transport</keyword>
<comment type="caution">
    <text evidence="14">The sequence shown here is derived from an EMBL/GenBank/DDBJ whole genome shotgun (WGS) entry which is preliminary data.</text>
</comment>
<dbReference type="InterPro" id="IPR039426">
    <property type="entry name" value="TonB-dep_rcpt-like"/>
</dbReference>
<dbReference type="EMBL" id="SDPV01000001">
    <property type="protein sequence ID" value="RXZ66551.1"/>
    <property type="molecule type" value="Genomic_DNA"/>
</dbReference>
<evidence type="ECO:0000259" key="13">
    <source>
        <dbReference type="Pfam" id="PF07715"/>
    </source>
</evidence>
<comment type="similarity">
    <text evidence="8 9">Belongs to the TonB-dependent receptor family.</text>
</comment>
<feature type="signal peptide" evidence="11">
    <location>
        <begin position="1"/>
        <end position="22"/>
    </location>
</feature>
<evidence type="ECO:0000256" key="11">
    <source>
        <dbReference type="SAM" id="SignalP"/>
    </source>
</evidence>
<dbReference type="Gene3D" id="2.170.130.10">
    <property type="entry name" value="TonB-dependent receptor, plug domain"/>
    <property type="match status" value="1"/>
</dbReference>
<evidence type="ECO:0000256" key="1">
    <source>
        <dbReference type="ARBA" id="ARBA00004571"/>
    </source>
</evidence>
<evidence type="ECO:0000259" key="12">
    <source>
        <dbReference type="Pfam" id="PF00593"/>
    </source>
</evidence>
<evidence type="ECO:0000313" key="14">
    <source>
        <dbReference type="EMBL" id="RXZ66551.1"/>
    </source>
</evidence>
<feature type="chain" id="PRO_5020594595" evidence="11">
    <location>
        <begin position="23"/>
        <end position="737"/>
    </location>
</feature>
<evidence type="ECO:0000256" key="9">
    <source>
        <dbReference type="RuleBase" id="RU003357"/>
    </source>
</evidence>
<sequence>MFVRVSLPALAVALAWPTVAAAQPTNTDDAETDAEIIVSAARTRLPASALPLTIDIVDAEALQQQVQISGSTVDAVSALLPSFSPTREKLSGSGESLRGRSPLYAINGIPQSTPIRDGSRDGYTIDPFFIDRVEVIYGSNALQGIGGTGGVVNQVTVGAPKEDGVATRTLLQATAADGFDGAAMGGKLGTLAGYRSGAFDAAVGATFERRGAYRDGHGNNIGVDGTQGEVQDSDSWSVFGRFGYQLSPSARLELIANRFELEGNGHYVLVPGDRDRGIPASSERGTIEGDPPSNRAELLSAALTDDDLGGGTFALQGFFSRTRDVFGGGAFATFQDPAIDPNGQLFDQSANLSRKVGGKISYERAVPGVEDLTVTAGFDALFDRTEQYLVQTGRTWVPQTDFRSLAPFAQANLALFDGVVRLAGGLRYEDVRLKVGDFETLSHYGRNPDHDGDGRNDEDDNGDGIPDNLDTYRPVFVSGGSPSFNDVLWNGGVIVEPIEGLRAYGSYAEGYTIADVGRILRGISEENVDVDNYLALEPVISNNREIGLEWKRGPIDAGISYFWSSSDLGSLLVLGEDGIFSVSRQPIRIEGLEANLSWRTPLPGLTLSAAYSDIQGQTAGDEDGLIDDDLDGANISPDRLNLAADYRNGPFSARLQSRFYLSRSFNDASTETDFEGYTLLDAYLAYQTGVGEFALAVQNLTDAFYVTYDSDTVRTNDDSRFFAGRGRTFTLSWRGAF</sequence>
<keyword evidence="6 8" id="KW-0472">Membrane</keyword>
<dbReference type="PROSITE" id="PS52016">
    <property type="entry name" value="TONB_DEPENDENT_REC_3"/>
    <property type="match status" value="1"/>
</dbReference>
<gene>
    <name evidence="14" type="ORF">ETX26_07715</name>
</gene>
<keyword evidence="11" id="KW-0732">Signal</keyword>
<dbReference type="OrthoDB" id="9760333at2"/>
<evidence type="ECO:0000256" key="4">
    <source>
        <dbReference type="ARBA" id="ARBA00022692"/>
    </source>
</evidence>
<keyword evidence="14" id="KW-0675">Receptor</keyword>
<feature type="region of interest" description="Disordered" evidence="10">
    <location>
        <begin position="444"/>
        <end position="466"/>
    </location>
</feature>
<dbReference type="PANTHER" id="PTHR30069:SF42">
    <property type="entry name" value="FERRIC AEROBACTIN RECEPTOR"/>
    <property type="match status" value="1"/>
</dbReference>
<evidence type="ECO:0000313" key="15">
    <source>
        <dbReference type="Proteomes" id="UP000293623"/>
    </source>
</evidence>
<reference evidence="14 15" key="1">
    <citation type="submission" date="2019-01" db="EMBL/GenBank/DDBJ databases">
        <title>Altererythrobacter rhizovicinus sp. nov., isolated from the rhizosphere soil of Haloxylon ammodendron.</title>
        <authorList>
            <person name="Li H.-P."/>
            <person name="Gou J.-Y."/>
            <person name="Yao D."/>
            <person name="Han Q.-Q."/>
            <person name="Shao K.-Z."/>
            <person name="Zhao Q."/>
            <person name="Zhang J.-L."/>
        </authorList>
    </citation>
    <scope>NUCLEOTIDE SEQUENCE [LARGE SCALE GENOMIC DNA]</scope>
    <source>
        <strain evidence="14 15">AY-3R</strain>
    </source>
</reference>
<accession>A0A4Q2KT99</accession>
<evidence type="ECO:0000256" key="10">
    <source>
        <dbReference type="SAM" id="MobiDB-lite"/>
    </source>
</evidence>
<dbReference type="Pfam" id="PF07715">
    <property type="entry name" value="Plug"/>
    <property type="match status" value="1"/>
</dbReference>
<evidence type="ECO:0000256" key="2">
    <source>
        <dbReference type="ARBA" id="ARBA00022448"/>
    </source>
</evidence>
<dbReference type="Pfam" id="PF00593">
    <property type="entry name" value="TonB_dep_Rec_b-barrel"/>
    <property type="match status" value="1"/>
</dbReference>
<dbReference type="GO" id="GO:0009279">
    <property type="term" value="C:cell outer membrane"/>
    <property type="evidence" value="ECO:0007669"/>
    <property type="project" value="UniProtKB-SubCell"/>
</dbReference>
<evidence type="ECO:0000256" key="3">
    <source>
        <dbReference type="ARBA" id="ARBA00022452"/>
    </source>
</evidence>
<organism evidence="14 15">
    <name type="scientific">Pelagerythrobacter rhizovicinus</name>
    <dbReference type="NCBI Taxonomy" id="2268576"/>
    <lineage>
        <taxon>Bacteria</taxon>
        <taxon>Pseudomonadati</taxon>
        <taxon>Pseudomonadota</taxon>
        <taxon>Alphaproteobacteria</taxon>
        <taxon>Sphingomonadales</taxon>
        <taxon>Erythrobacteraceae</taxon>
        <taxon>Pelagerythrobacter</taxon>
    </lineage>
</organism>
<protein>
    <submittedName>
        <fullName evidence="14">TonB-dependent receptor</fullName>
    </submittedName>
</protein>
<dbReference type="Gene3D" id="2.40.170.20">
    <property type="entry name" value="TonB-dependent receptor, beta-barrel domain"/>
    <property type="match status" value="1"/>
</dbReference>
<evidence type="ECO:0000256" key="7">
    <source>
        <dbReference type="ARBA" id="ARBA00023237"/>
    </source>
</evidence>
<feature type="domain" description="TonB-dependent receptor-like beta-barrel" evidence="12">
    <location>
        <begin position="263"/>
        <end position="700"/>
    </location>
</feature>
<dbReference type="InterPro" id="IPR037066">
    <property type="entry name" value="Plug_dom_sf"/>
</dbReference>
<dbReference type="PANTHER" id="PTHR30069">
    <property type="entry name" value="TONB-DEPENDENT OUTER MEMBRANE RECEPTOR"/>
    <property type="match status" value="1"/>
</dbReference>
<name>A0A4Q2KT99_9SPHN</name>
<dbReference type="InterPro" id="IPR000531">
    <property type="entry name" value="Beta-barrel_TonB"/>
</dbReference>
<proteinExistence type="inferred from homology"/>
<keyword evidence="15" id="KW-1185">Reference proteome</keyword>
<evidence type="ECO:0000256" key="5">
    <source>
        <dbReference type="ARBA" id="ARBA00023077"/>
    </source>
</evidence>
<dbReference type="CDD" id="cd01347">
    <property type="entry name" value="ligand_gated_channel"/>
    <property type="match status" value="1"/>
</dbReference>
<evidence type="ECO:0000256" key="8">
    <source>
        <dbReference type="PROSITE-ProRule" id="PRU01360"/>
    </source>
</evidence>
<dbReference type="GO" id="GO:0044718">
    <property type="term" value="P:siderophore transmembrane transport"/>
    <property type="evidence" value="ECO:0007669"/>
    <property type="project" value="TreeGrafter"/>
</dbReference>
<evidence type="ECO:0000256" key="6">
    <source>
        <dbReference type="ARBA" id="ARBA00023136"/>
    </source>
</evidence>